<feature type="compositionally biased region" description="Acidic residues" evidence="1">
    <location>
        <begin position="261"/>
        <end position="278"/>
    </location>
</feature>
<accession>A0AAP0HPN9</accession>
<proteinExistence type="predicted"/>
<dbReference type="PANTHER" id="PTHR34380">
    <property type="entry name" value="BNAA03G12380D PROTEIN"/>
    <property type="match status" value="1"/>
</dbReference>
<evidence type="ECO:0000313" key="2">
    <source>
        <dbReference type="EMBL" id="KAK9094319.1"/>
    </source>
</evidence>
<keyword evidence="3" id="KW-1185">Reference proteome</keyword>
<comment type="caution">
    <text evidence="2">The sequence shown here is derived from an EMBL/GenBank/DDBJ whole genome shotgun (WGS) entry which is preliminary data.</text>
</comment>
<name>A0AAP0HPN9_9MAGN</name>
<evidence type="ECO:0000313" key="3">
    <source>
        <dbReference type="Proteomes" id="UP001419268"/>
    </source>
</evidence>
<reference evidence="2 3" key="1">
    <citation type="submission" date="2024-01" db="EMBL/GenBank/DDBJ databases">
        <title>Genome assemblies of Stephania.</title>
        <authorList>
            <person name="Yang L."/>
        </authorList>
    </citation>
    <scope>NUCLEOTIDE SEQUENCE [LARGE SCALE GENOMIC DNA]</scope>
    <source>
        <strain evidence="2">JXDWG</strain>
        <tissue evidence="2">Leaf</tissue>
    </source>
</reference>
<feature type="region of interest" description="Disordered" evidence="1">
    <location>
        <begin position="259"/>
        <end position="278"/>
    </location>
</feature>
<dbReference type="AlphaFoldDB" id="A0AAP0HPN9"/>
<dbReference type="PANTHER" id="PTHR34380:SF1">
    <property type="entry name" value="OS01G0221300 PROTEIN"/>
    <property type="match status" value="1"/>
</dbReference>
<protein>
    <submittedName>
        <fullName evidence="2">Uncharacterized protein</fullName>
    </submittedName>
</protein>
<gene>
    <name evidence="2" type="ORF">Scep_025788</name>
</gene>
<sequence length="397" mass="43939">MQGGHSSNLVIVEVSDCASSTKTCNPLFRVKEEERCTSSEFDLGYRCITVKEPALKVECSNQKPCISKMDIEKPAIRVTIDISDSDDEAEITPKHTSKYGGDCDMMFMPLENSKKEATDDGEETTPQKRVTVNSSVCFPLAKRSRGLNTSKTANMYLNCGDEIPVGKQKMKKLQDLTAETKNPMDSQVHKSFIASTIPLEDKNAKLGQPLSQLKHCKESNIRAEKSSNILVKDGTFSESGIPASCDAGKLVSVNKTVNTGQDEDLDSDNSSDNTADEWGDGSAISQVFSLIKMNKQKNIRWQYESDMLSSLEEDPDLCLTAVCALYRQQGFSAFDVQRGNMLAEFLMGGTGNNAGGMKKSVKDLQMHNPKGLEQCKDLAMRHSSQLFNIYKKRRNFL</sequence>
<organism evidence="2 3">
    <name type="scientific">Stephania cephalantha</name>
    <dbReference type="NCBI Taxonomy" id="152367"/>
    <lineage>
        <taxon>Eukaryota</taxon>
        <taxon>Viridiplantae</taxon>
        <taxon>Streptophyta</taxon>
        <taxon>Embryophyta</taxon>
        <taxon>Tracheophyta</taxon>
        <taxon>Spermatophyta</taxon>
        <taxon>Magnoliopsida</taxon>
        <taxon>Ranunculales</taxon>
        <taxon>Menispermaceae</taxon>
        <taxon>Menispermoideae</taxon>
        <taxon>Cissampelideae</taxon>
        <taxon>Stephania</taxon>
    </lineage>
</organism>
<dbReference type="Proteomes" id="UP001419268">
    <property type="component" value="Unassembled WGS sequence"/>
</dbReference>
<evidence type="ECO:0000256" key="1">
    <source>
        <dbReference type="SAM" id="MobiDB-lite"/>
    </source>
</evidence>
<dbReference type="EMBL" id="JBBNAG010000011">
    <property type="protein sequence ID" value="KAK9094319.1"/>
    <property type="molecule type" value="Genomic_DNA"/>
</dbReference>